<keyword evidence="2" id="KW-0808">Transferase</keyword>
<dbReference type="GO" id="GO:0016757">
    <property type="term" value="F:glycosyltransferase activity"/>
    <property type="evidence" value="ECO:0007669"/>
    <property type="project" value="UniProtKB-KW"/>
</dbReference>
<dbReference type="InterPro" id="IPR029057">
    <property type="entry name" value="PRTase-like"/>
</dbReference>
<dbReference type="PANTHER" id="PTHR43363:SF1">
    <property type="entry name" value="HYPOXANTHINE-GUANINE PHOSPHORIBOSYLTRANSFERASE"/>
    <property type="match status" value="1"/>
</dbReference>
<dbReference type="InterPro" id="IPR000836">
    <property type="entry name" value="PRTase_dom"/>
</dbReference>
<dbReference type="AlphaFoldDB" id="A0A7C3GLM0"/>
<evidence type="ECO:0000313" key="4">
    <source>
        <dbReference type="EMBL" id="HFB55218.1"/>
    </source>
</evidence>
<dbReference type="Pfam" id="PF00156">
    <property type="entry name" value="Pribosyltran"/>
    <property type="match status" value="1"/>
</dbReference>
<evidence type="ECO:0000259" key="3">
    <source>
        <dbReference type="Pfam" id="PF00156"/>
    </source>
</evidence>
<accession>A0A7C3GLM0</accession>
<organism evidence="4">
    <name type="scientific">Hellea balneolensis</name>
    <dbReference type="NCBI Taxonomy" id="287478"/>
    <lineage>
        <taxon>Bacteria</taxon>
        <taxon>Pseudomonadati</taxon>
        <taxon>Pseudomonadota</taxon>
        <taxon>Alphaproteobacteria</taxon>
        <taxon>Maricaulales</taxon>
        <taxon>Robiginitomaculaceae</taxon>
        <taxon>Hellea</taxon>
    </lineage>
</organism>
<name>A0A7C3GLM0_9PROT</name>
<evidence type="ECO:0000256" key="1">
    <source>
        <dbReference type="ARBA" id="ARBA00022676"/>
    </source>
</evidence>
<dbReference type="CDD" id="cd06223">
    <property type="entry name" value="PRTases_typeI"/>
    <property type="match status" value="1"/>
</dbReference>
<feature type="domain" description="Phosphoribosyltransferase" evidence="3">
    <location>
        <begin position="5"/>
        <end position="141"/>
    </location>
</feature>
<dbReference type="EMBL" id="DRMN01000314">
    <property type="protein sequence ID" value="HFB55218.1"/>
    <property type="molecule type" value="Genomic_DNA"/>
</dbReference>
<sequence>MKKQFVSSQEHLQDSFRLAVKIYESGYRPDYIVGIWRGGTPVGIVVHEFLAYMGIKVDHISVRTSYRGVEFYGQDDGKTQTRVHNTRFLVDRVNADDSLLIVDDVYSSGRSVKAVIDRLSKKLRRNMPKDVRIAVPWYKPSHNRTGRVP</sequence>
<feature type="non-terminal residue" evidence="4">
    <location>
        <position position="149"/>
    </location>
</feature>
<dbReference type="PANTHER" id="PTHR43363">
    <property type="entry name" value="HYPOXANTHINE PHOSPHORIBOSYLTRANSFERASE"/>
    <property type="match status" value="1"/>
</dbReference>
<protein>
    <submittedName>
        <fullName evidence="4">Phosphoribosyltransferase</fullName>
    </submittedName>
</protein>
<gene>
    <name evidence="4" type="ORF">ENJ46_04765</name>
</gene>
<dbReference type="Gene3D" id="3.40.50.2020">
    <property type="match status" value="1"/>
</dbReference>
<proteinExistence type="predicted"/>
<dbReference type="Proteomes" id="UP000886042">
    <property type="component" value="Unassembled WGS sequence"/>
</dbReference>
<comment type="caution">
    <text evidence="4">The sequence shown here is derived from an EMBL/GenBank/DDBJ whole genome shotgun (WGS) entry which is preliminary data.</text>
</comment>
<evidence type="ECO:0000256" key="2">
    <source>
        <dbReference type="ARBA" id="ARBA00022679"/>
    </source>
</evidence>
<keyword evidence="1 4" id="KW-0328">Glycosyltransferase</keyword>
<reference evidence="4" key="1">
    <citation type="journal article" date="2020" name="mSystems">
        <title>Genome- and Community-Level Interaction Insights into Carbon Utilization and Element Cycling Functions of Hydrothermarchaeota in Hydrothermal Sediment.</title>
        <authorList>
            <person name="Zhou Z."/>
            <person name="Liu Y."/>
            <person name="Xu W."/>
            <person name="Pan J."/>
            <person name="Luo Z.H."/>
            <person name="Li M."/>
        </authorList>
    </citation>
    <scope>NUCLEOTIDE SEQUENCE [LARGE SCALE GENOMIC DNA]</scope>
    <source>
        <strain evidence="4">HyVt-489</strain>
    </source>
</reference>
<dbReference type="SUPFAM" id="SSF53271">
    <property type="entry name" value="PRTase-like"/>
    <property type="match status" value="1"/>
</dbReference>